<dbReference type="eggNOG" id="COG1700">
    <property type="taxonomic scope" value="Bacteria"/>
</dbReference>
<sequence>MPDTPWFYVESRTGKNAYRRHPLDGDLLVVEEQHDLRIVVQVDDHSDPPQATLDARRLPWNEDESAFVLEGNAISHWVGTAELRLSHGTRSRALQLEVVPKKKKTTPEAWLRMLRQIDAWMPGITVGHDAGRHGQVGEHGVSAPLLAEALTPLLPLFAQALHEIERLPRTSEHLGYRDTPLSNVRQDRASAHWLSRRPQVLARAHADDPAGPQPLVPQRLGVRRLEHPANRYIAHLTDRTIKELTRVRDRLGELAQRYATQQRLNDTGDWCRARAERLTVHLDELRRLWRGSFLRRLPHQRSPGSALGVIIDHPSYARAHKLGRLLVSPRFRLPEDDAPTPEDMGPAPVRASFELYELWTFLFVQRSLAERLSAPAWTWREYNLRRLADAVGTGEGARFEARGPEDTVVEILFNEAFPSCPHNALGEPDAASSDTAARCFSLLQARRPNTVVRWRRPGHEGRWVYLSAMYVEPDELSKPMQALHTYRDALWMDGYGGRCCAGLLLAPAASPGSPWLEPGFRDRFDLGVWPSEPGAAPDLALADWLLSRLRD</sequence>
<gene>
    <name evidence="1" type="ordered locus">Hoch_1327</name>
</gene>
<proteinExistence type="predicted"/>
<dbReference type="AlphaFoldDB" id="D0LTI9"/>
<dbReference type="HOGENOM" id="CLU_500327_0_0_7"/>
<name>D0LTI9_HALO1</name>
<dbReference type="KEGG" id="hoh:Hoch_1327"/>
<dbReference type="RefSeq" id="WP_012826493.1">
    <property type="nucleotide sequence ID" value="NC_013440.1"/>
</dbReference>
<reference evidence="1 2" key="1">
    <citation type="journal article" date="2010" name="Stand. Genomic Sci.">
        <title>Complete genome sequence of Haliangium ochraceum type strain (SMP-2).</title>
        <authorList>
            <consortium name="US DOE Joint Genome Institute (JGI-PGF)"/>
            <person name="Ivanova N."/>
            <person name="Daum C."/>
            <person name="Lang E."/>
            <person name="Abt B."/>
            <person name="Kopitz M."/>
            <person name="Saunders E."/>
            <person name="Lapidus A."/>
            <person name="Lucas S."/>
            <person name="Glavina Del Rio T."/>
            <person name="Nolan M."/>
            <person name="Tice H."/>
            <person name="Copeland A."/>
            <person name="Cheng J.F."/>
            <person name="Chen F."/>
            <person name="Bruce D."/>
            <person name="Goodwin L."/>
            <person name="Pitluck S."/>
            <person name="Mavromatis K."/>
            <person name="Pati A."/>
            <person name="Mikhailova N."/>
            <person name="Chen A."/>
            <person name="Palaniappan K."/>
            <person name="Land M."/>
            <person name="Hauser L."/>
            <person name="Chang Y.J."/>
            <person name="Jeffries C.D."/>
            <person name="Detter J.C."/>
            <person name="Brettin T."/>
            <person name="Rohde M."/>
            <person name="Goker M."/>
            <person name="Bristow J."/>
            <person name="Markowitz V."/>
            <person name="Eisen J.A."/>
            <person name="Hugenholtz P."/>
            <person name="Kyrpides N.C."/>
            <person name="Klenk H.P."/>
        </authorList>
    </citation>
    <scope>NUCLEOTIDE SEQUENCE [LARGE SCALE GENOMIC DNA]</scope>
    <source>
        <strain evidence="2">DSM 14365 / CIP 107738 / JCM 11303 / AJ 13395 / SMP-2</strain>
    </source>
</reference>
<dbReference type="Proteomes" id="UP000001880">
    <property type="component" value="Chromosome"/>
</dbReference>
<evidence type="ECO:0008006" key="3">
    <source>
        <dbReference type="Google" id="ProtNLM"/>
    </source>
</evidence>
<accession>D0LTI9</accession>
<dbReference type="EMBL" id="CP001804">
    <property type="protein sequence ID" value="ACY13884.1"/>
    <property type="molecule type" value="Genomic_DNA"/>
</dbReference>
<evidence type="ECO:0000313" key="1">
    <source>
        <dbReference type="EMBL" id="ACY13884.1"/>
    </source>
</evidence>
<dbReference type="OrthoDB" id="5491436at2"/>
<evidence type="ECO:0000313" key="2">
    <source>
        <dbReference type="Proteomes" id="UP000001880"/>
    </source>
</evidence>
<protein>
    <recommendedName>
        <fullName evidence="3">DUF2357 domain-containing protein</fullName>
    </recommendedName>
</protein>
<keyword evidence="2" id="KW-1185">Reference proteome</keyword>
<organism evidence="1 2">
    <name type="scientific">Haliangium ochraceum (strain DSM 14365 / JCM 11303 / SMP-2)</name>
    <dbReference type="NCBI Taxonomy" id="502025"/>
    <lineage>
        <taxon>Bacteria</taxon>
        <taxon>Pseudomonadati</taxon>
        <taxon>Myxococcota</taxon>
        <taxon>Polyangia</taxon>
        <taxon>Haliangiales</taxon>
        <taxon>Kofleriaceae</taxon>
        <taxon>Haliangium</taxon>
    </lineage>
</organism>